<dbReference type="AlphaFoldDB" id="A0A833VV48"/>
<dbReference type="PANTHER" id="PTHR33057:SF26">
    <property type="entry name" value="TRANSCRIPTION REPRESSOR OFP13"/>
    <property type="match status" value="1"/>
</dbReference>
<dbReference type="OrthoDB" id="689823at2759"/>
<evidence type="ECO:0000256" key="6">
    <source>
        <dbReference type="RuleBase" id="RU367028"/>
    </source>
</evidence>
<sequence length="195" mass="22047">MVKSFGFTSFFTKTTKDNNEPWPSCKNQNTDCEQNLIFNKITEEHDATFDLSKDVVGLTESDRLFFEPGYGTKSIMEAAGVKVAQKNVYSTVTGSFKGGVAMAMESKDPYRDFRESMEQMVRVHGVKDWDWLQEMLGWYLRANGMRTHGIILGAFVDLLMSLAKSHNSSNLSNHISSCSSCSCFSFEIEEGIERR</sequence>
<dbReference type="PROSITE" id="PS51754">
    <property type="entry name" value="OVATE"/>
    <property type="match status" value="1"/>
</dbReference>
<evidence type="ECO:0000259" key="7">
    <source>
        <dbReference type="PROSITE" id="PS51754"/>
    </source>
</evidence>
<proteinExistence type="predicted"/>
<dbReference type="NCBIfam" id="TIGR01568">
    <property type="entry name" value="A_thal_3678"/>
    <property type="match status" value="1"/>
</dbReference>
<comment type="function">
    <text evidence="6">Transcriptional repressor that regulates multiple aspects of plant growth and development.</text>
</comment>
<gene>
    <name evidence="8" type="ORF">FCM35_KLT19094</name>
</gene>
<evidence type="ECO:0000313" key="9">
    <source>
        <dbReference type="Proteomes" id="UP000623129"/>
    </source>
</evidence>
<keyword evidence="5 6" id="KW-0539">Nucleus</keyword>
<dbReference type="GO" id="GO:0045892">
    <property type="term" value="P:negative regulation of DNA-templated transcription"/>
    <property type="evidence" value="ECO:0007669"/>
    <property type="project" value="UniProtKB-UniRule"/>
</dbReference>
<evidence type="ECO:0000256" key="3">
    <source>
        <dbReference type="ARBA" id="ARBA00023015"/>
    </source>
</evidence>
<keyword evidence="4 6" id="KW-0804">Transcription</keyword>
<reference evidence="8" key="1">
    <citation type="submission" date="2020-01" db="EMBL/GenBank/DDBJ databases">
        <title>Genome sequence of Kobresia littledalei, the first chromosome-level genome in the family Cyperaceae.</title>
        <authorList>
            <person name="Qu G."/>
        </authorList>
    </citation>
    <scope>NUCLEOTIDE SEQUENCE</scope>
    <source>
        <strain evidence="8">C.B.Clarke</strain>
        <tissue evidence="8">Leaf</tissue>
    </source>
</reference>
<evidence type="ECO:0000313" key="8">
    <source>
        <dbReference type="EMBL" id="KAF3336508.1"/>
    </source>
</evidence>
<protein>
    <recommendedName>
        <fullName evidence="6">Transcription repressor</fullName>
    </recommendedName>
    <alternativeName>
        <fullName evidence="6">Ovate family protein</fullName>
    </alternativeName>
</protein>
<dbReference type="Pfam" id="PF04844">
    <property type="entry name" value="Ovate"/>
    <property type="match status" value="1"/>
</dbReference>
<keyword evidence="3 6" id="KW-0805">Transcription regulation</keyword>
<organism evidence="8 9">
    <name type="scientific">Carex littledalei</name>
    <dbReference type="NCBI Taxonomy" id="544730"/>
    <lineage>
        <taxon>Eukaryota</taxon>
        <taxon>Viridiplantae</taxon>
        <taxon>Streptophyta</taxon>
        <taxon>Embryophyta</taxon>
        <taxon>Tracheophyta</taxon>
        <taxon>Spermatophyta</taxon>
        <taxon>Magnoliopsida</taxon>
        <taxon>Liliopsida</taxon>
        <taxon>Poales</taxon>
        <taxon>Cyperaceae</taxon>
        <taxon>Cyperoideae</taxon>
        <taxon>Cariceae</taxon>
        <taxon>Carex</taxon>
        <taxon>Carex subgen. Euthyceras</taxon>
    </lineage>
</organism>
<dbReference type="EMBL" id="SWLB01000007">
    <property type="protein sequence ID" value="KAF3336508.1"/>
    <property type="molecule type" value="Genomic_DNA"/>
</dbReference>
<comment type="subcellular location">
    <subcellularLocation>
        <location evidence="1 6">Nucleus</location>
    </subcellularLocation>
</comment>
<dbReference type="GO" id="GO:0005634">
    <property type="term" value="C:nucleus"/>
    <property type="evidence" value="ECO:0007669"/>
    <property type="project" value="UniProtKB-SubCell"/>
</dbReference>
<keyword evidence="9" id="KW-1185">Reference proteome</keyword>
<comment type="caution">
    <text evidence="8">The sequence shown here is derived from an EMBL/GenBank/DDBJ whole genome shotgun (WGS) entry which is preliminary data.</text>
</comment>
<evidence type="ECO:0000256" key="5">
    <source>
        <dbReference type="ARBA" id="ARBA00023242"/>
    </source>
</evidence>
<name>A0A833VV48_9POAL</name>
<dbReference type="PANTHER" id="PTHR33057">
    <property type="entry name" value="TRANSCRIPTION REPRESSOR OFP7-RELATED"/>
    <property type="match status" value="1"/>
</dbReference>
<dbReference type="InterPro" id="IPR038933">
    <property type="entry name" value="Ovate"/>
</dbReference>
<accession>A0A833VV48</accession>
<dbReference type="InterPro" id="IPR006458">
    <property type="entry name" value="Ovate_C"/>
</dbReference>
<dbReference type="Proteomes" id="UP000623129">
    <property type="component" value="Unassembled WGS sequence"/>
</dbReference>
<evidence type="ECO:0000256" key="1">
    <source>
        <dbReference type="ARBA" id="ARBA00004123"/>
    </source>
</evidence>
<feature type="domain" description="OVATE" evidence="7">
    <location>
        <begin position="102"/>
        <end position="161"/>
    </location>
</feature>
<keyword evidence="2 6" id="KW-0678">Repressor</keyword>
<evidence type="ECO:0000256" key="2">
    <source>
        <dbReference type="ARBA" id="ARBA00022491"/>
    </source>
</evidence>
<evidence type="ECO:0000256" key="4">
    <source>
        <dbReference type="ARBA" id="ARBA00023163"/>
    </source>
</evidence>